<organism evidence="2 3">
    <name type="scientific">Meloidogyne hapla</name>
    <name type="common">Root-knot nematode worm</name>
    <dbReference type="NCBI Taxonomy" id="6305"/>
    <lineage>
        <taxon>Eukaryota</taxon>
        <taxon>Metazoa</taxon>
        <taxon>Ecdysozoa</taxon>
        <taxon>Nematoda</taxon>
        <taxon>Chromadorea</taxon>
        <taxon>Rhabditida</taxon>
        <taxon>Tylenchina</taxon>
        <taxon>Tylenchomorpha</taxon>
        <taxon>Tylenchoidea</taxon>
        <taxon>Meloidogynidae</taxon>
        <taxon>Meloidogyninae</taxon>
        <taxon>Meloidogyne</taxon>
    </lineage>
</organism>
<protein>
    <submittedName>
        <fullName evidence="3">Uncharacterized protein</fullName>
    </submittedName>
</protein>
<dbReference type="Proteomes" id="UP000095281">
    <property type="component" value="Unplaced"/>
</dbReference>
<feature type="signal peptide" evidence="1">
    <location>
        <begin position="1"/>
        <end position="20"/>
    </location>
</feature>
<dbReference type="AlphaFoldDB" id="A0A1I8BVF5"/>
<sequence>MTFHLFHISTFLLLVVNINSGGVKKLINRANKNLDDKIGEMQIFMKEKPKGNIKMEDVKTSKYKTAVVENLFKAYEKCVKKEEKGEIVKTCKNIIEKIQEFLKNNHLTYKKEFIYNSSGSIINKSFNKSLSEDFSKNKGKKVKDIKDNVNVIEDAVNDLHNKIYAILIQISILLQGKPEETIIKMNENDFQIPGIVYSHLDKTIYRSFHKPSTGNESLNEKIKYWVKKIKSWMQIED</sequence>
<feature type="chain" id="PRO_5009316207" evidence="1">
    <location>
        <begin position="21"/>
        <end position="237"/>
    </location>
</feature>
<accession>A0A1I8BVF5</accession>
<keyword evidence="2" id="KW-1185">Reference proteome</keyword>
<proteinExistence type="predicted"/>
<name>A0A1I8BVF5_MELHA</name>
<reference evidence="3" key="1">
    <citation type="submission" date="2016-11" db="UniProtKB">
        <authorList>
            <consortium name="WormBaseParasite"/>
        </authorList>
    </citation>
    <scope>IDENTIFICATION</scope>
</reference>
<evidence type="ECO:0000313" key="3">
    <source>
        <dbReference type="WBParaSite" id="MhA1_Contig656.frz3.gene24"/>
    </source>
</evidence>
<evidence type="ECO:0000256" key="1">
    <source>
        <dbReference type="SAM" id="SignalP"/>
    </source>
</evidence>
<keyword evidence="1" id="KW-0732">Signal</keyword>
<dbReference type="WBParaSite" id="MhA1_Contig656.frz3.gene24">
    <property type="protein sequence ID" value="MhA1_Contig656.frz3.gene24"/>
    <property type="gene ID" value="MhA1_Contig656.frz3.gene24"/>
</dbReference>
<evidence type="ECO:0000313" key="2">
    <source>
        <dbReference type="Proteomes" id="UP000095281"/>
    </source>
</evidence>